<evidence type="ECO:0000256" key="1">
    <source>
        <dbReference type="SAM" id="MobiDB-lite"/>
    </source>
</evidence>
<evidence type="ECO:0000313" key="3">
    <source>
        <dbReference type="Proteomes" id="UP001204144"/>
    </source>
</evidence>
<accession>A0AAE3H3W3</accession>
<comment type="caution">
    <text evidence="2">The sequence shown here is derived from an EMBL/GenBank/DDBJ whole genome shotgun (WGS) entry which is preliminary data.</text>
</comment>
<sequence length="1130" mass="129575">MGLSREEILEQTDMGLDVILAKVSEASNGVRNYAYKFKCDHLKVENNPSLGLQKNEAGTEWVIRDWGSSDKTWSAFDVVMEFENLDYSNACKWICQHFNLVENGKASRSYEYEKITEGLEDVEVKKREWGYLDDFEMAALKGIFAKHVWEWMGRSPLTPGGGNGKGEAALRQAQGDKGTGKDAVAFERAKEVCLKYGFRPLAWHSLVSIDKKTGQKVKHVFKATETYPMFVWHIGGGNSSRKPPRPSGTPPLEGGDFEKPTAYKFYEPYGKQRFFYEGVVPKNYLFGLEQVKAAYDDLPNDAEIMDRLGINPEEHDGFVAKMLQEAYDAGHEPNKLPEVLVATGGSDALNMAALGYFPVWANGEHITPEYFPYKKLAEMAWRVINVPDIDAPGKMAAAKLAEHHIEICTAWLPEELAQKRSGKKEEDGSPKFCKDVKDYFGWWKPFDFKRVLAHAKPYKFWTKKVKMEGKIPMKEEGKLLYKYSPRPSYILNFLYRNGFAVLARSRFSGKSREYVRIKGNQVQQILDTADMKNFVDEFVAKHSFDSDLSDSMLRSRDVADAIFARLPEVELDFKDYDKDYQWFFLSNETWKISADKIETFRPEKVNKYVWEHEVLNKSWWDAKAQSRVPVKFEKMEPSFCITVTDEGLYDIKILRKDCIFLNYLIQTSRIHWRVELEDELDKAPAASPLTPNGGTNAEAGKVNCRGEILTRDEYREKYKFAIDGPLLTESQRQQQKMHLITKLLSIGKMMHRYKSMSTAMAVWSMDYVMRDLSKSQGGTGKSLTPYCLAQVLPTETIAGRDRAALANKHVFENISEDTDMLWLDDADKHTDFSFFYSAITGFMKKNPKGTKSETIGFEDSPQIWITSNFPPIDVDQDSTIRRLWMTEYSDYYHYNQSGEYREVRKPFDDFGKELIRDFDQHDWNSFINTLAVACQSFIKYGYVSSGDDNMRINAYRNKIGVQMIEWFDMFFNKGDGTVDNFLVRKQVFEQYKIDTGSDITSNGFGTKLRDYAAMKGYAYNPVAIEKHRTSDGRVICKQTHEWIYSVREGKWVATQLVTPKATEFFYYQTSPDMPINYANIEEYSPGNARNAAFGSAQAPGFGSAQAPKLSQGDVDLAKEIEERNKGPQLF</sequence>
<feature type="region of interest" description="Disordered" evidence="1">
    <location>
        <begin position="1099"/>
        <end position="1130"/>
    </location>
</feature>
<protein>
    <submittedName>
        <fullName evidence="2">Uncharacterized protein</fullName>
    </submittedName>
</protein>
<feature type="region of interest" description="Disordered" evidence="1">
    <location>
        <begin position="237"/>
        <end position="256"/>
    </location>
</feature>
<dbReference type="EMBL" id="RJUF01000041">
    <property type="protein sequence ID" value="MCP9763835.1"/>
    <property type="molecule type" value="Genomic_DNA"/>
</dbReference>
<reference evidence="2 3" key="1">
    <citation type="submission" date="2018-11" db="EMBL/GenBank/DDBJ databases">
        <title>Novel bacteria species description.</title>
        <authorList>
            <person name="Han J.-H."/>
        </authorList>
    </citation>
    <scope>NUCLEOTIDE SEQUENCE [LARGE SCALE GENOMIC DNA]</scope>
    <source>
        <strain evidence="2 3">KCTC23259</strain>
    </source>
</reference>
<dbReference type="Proteomes" id="UP001204144">
    <property type="component" value="Unassembled WGS sequence"/>
</dbReference>
<dbReference type="RefSeq" id="WP_255037600.1">
    <property type="nucleotide sequence ID" value="NZ_RJUF01000041.1"/>
</dbReference>
<keyword evidence="3" id="KW-1185">Reference proteome</keyword>
<feature type="compositionally biased region" description="Basic and acidic residues" evidence="1">
    <location>
        <begin position="1115"/>
        <end position="1130"/>
    </location>
</feature>
<proteinExistence type="predicted"/>
<gene>
    <name evidence="2" type="ORF">EGI31_12805</name>
</gene>
<name>A0AAE3H3W3_9BACT</name>
<dbReference type="AlphaFoldDB" id="A0AAE3H3W3"/>
<evidence type="ECO:0000313" key="2">
    <source>
        <dbReference type="EMBL" id="MCP9763835.1"/>
    </source>
</evidence>
<organism evidence="2 3">
    <name type="scientific">Lacihabitans soyangensis</name>
    <dbReference type="NCBI Taxonomy" id="869394"/>
    <lineage>
        <taxon>Bacteria</taxon>
        <taxon>Pseudomonadati</taxon>
        <taxon>Bacteroidota</taxon>
        <taxon>Cytophagia</taxon>
        <taxon>Cytophagales</taxon>
        <taxon>Leadbetterellaceae</taxon>
        <taxon>Lacihabitans</taxon>
    </lineage>
</organism>